<reference evidence="1 3" key="1">
    <citation type="submission" date="2023-09" db="EMBL/GenBank/DDBJ databases">
        <title>Flavobacterium sp. a novel bacteria isolate from Pepper rhizosphere.</title>
        <authorList>
            <person name="Peng Y."/>
            <person name="Lee J."/>
        </authorList>
    </citation>
    <scope>NUCLEOTIDE SEQUENCE</scope>
    <source>
        <strain evidence="1">PMR2A8</strain>
        <strain evidence="2 3">PMTSA4</strain>
    </source>
</reference>
<dbReference type="Proteomes" id="UP001304515">
    <property type="component" value="Chromosome"/>
</dbReference>
<organism evidence="1">
    <name type="scientific">Flavobacterium capsici</name>
    <dbReference type="NCBI Taxonomy" id="3075618"/>
    <lineage>
        <taxon>Bacteria</taxon>
        <taxon>Pseudomonadati</taxon>
        <taxon>Bacteroidota</taxon>
        <taxon>Flavobacteriia</taxon>
        <taxon>Flavobacteriales</taxon>
        <taxon>Flavobacteriaceae</taxon>
        <taxon>Flavobacterium</taxon>
    </lineage>
</organism>
<evidence type="ECO:0000313" key="3">
    <source>
        <dbReference type="Proteomes" id="UP001304515"/>
    </source>
</evidence>
<protein>
    <submittedName>
        <fullName evidence="1">Uncharacterized protein</fullName>
    </submittedName>
</protein>
<dbReference type="KEGG" id="fcj:RN605_02510"/>
<dbReference type="RefSeq" id="WP_313321909.1">
    <property type="nucleotide sequence ID" value="NZ_CP134878.1"/>
</dbReference>
<name>A0AA96EYY6_9FLAO</name>
<proteinExistence type="predicted"/>
<dbReference type="AlphaFoldDB" id="A0AA96EYY6"/>
<accession>A0AA96EYY6</accession>
<dbReference type="EMBL" id="CP134890">
    <property type="protein sequence ID" value="WNM22242.1"/>
    <property type="molecule type" value="Genomic_DNA"/>
</dbReference>
<sequence length="227" mass="25528">MDYYVVRNDEQFSFQLDNFCNKIPAYQEMFNLSIDDINQVNKDSAYFKWAITAANRFADTKKSWTGFKNDLRFGTPLVTNVAVPATVDLEPIPGAVTAGIQFRFTTLVNRIKAHSNYTRAIGLDLGIESDSHNRIPIETAQPVLRAGMNGGNVNLYWKKGGYDGIVIEKDTGKGFMAFDKDQFPKYVDPTPIPSGNESAVWRYRAMYLFKDARVGVWSDVVSIIVGN</sequence>
<accession>A0AA96J4U9</accession>
<evidence type="ECO:0000313" key="1">
    <source>
        <dbReference type="EMBL" id="WNM18191.1"/>
    </source>
</evidence>
<evidence type="ECO:0000313" key="2">
    <source>
        <dbReference type="EMBL" id="WNM22242.1"/>
    </source>
</evidence>
<gene>
    <name evidence="2" type="ORF">RN605_02510</name>
    <name evidence="1" type="ORF">RN608_09210</name>
</gene>
<dbReference type="EMBL" id="CP134878">
    <property type="protein sequence ID" value="WNM18191.1"/>
    <property type="molecule type" value="Genomic_DNA"/>
</dbReference>
<keyword evidence="3" id="KW-1185">Reference proteome</keyword>